<dbReference type="GO" id="GO:0031966">
    <property type="term" value="C:mitochondrial membrane"/>
    <property type="evidence" value="ECO:0007669"/>
    <property type="project" value="UniProtKB-SubCell"/>
</dbReference>
<evidence type="ECO:0000256" key="8">
    <source>
        <dbReference type="ARBA" id="ARBA00023136"/>
    </source>
</evidence>
<dbReference type="GO" id="GO:0015986">
    <property type="term" value="P:proton motive force-driven ATP synthesis"/>
    <property type="evidence" value="ECO:0007669"/>
    <property type="project" value="InterPro"/>
</dbReference>
<keyword evidence="6" id="KW-0406">Ion transport</keyword>
<dbReference type="GO" id="GO:0015078">
    <property type="term" value="F:proton transmembrane transporter activity"/>
    <property type="evidence" value="ECO:0007669"/>
    <property type="project" value="InterPro"/>
</dbReference>
<dbReference type="GO" id="GO:0045259">
    <property type="term" value="C:proton-transporting ATP synthase complex"/>
    <property type="evidence" value="ECO:0007669"/>
    <property type="project" value="UniProtKB-KW"/>
</dbReference>
<evidence type="ECO:0000313" key="10">
    <source>
        <dbReference type="EMBL" id="KAL0267133.1"/>
    </source>
</evidence>
<gene>
    <name evidence="10" type="ORF">PYX00_009487</name>
</gene>
<proteinExistence type="inferred from homology"/>
<organism evidence="10">
    <name type="scientific">Menopon gallinae</name>
    <name type="common">poultry shaft louse</name>
    <dbReference type="NCBI Taxonomy" id="328185"/>
    <lineage>
        <taxon>Eukaryota</taxon>
        <taxon>Metazoa</taxon>
        <taxon>Ecdysozoa</taxon>
        <taxon>Arthropoda</taxon>
        <taxon>Hexapoda</taxon>
        <taxon>Insecta</taxon>
        <taxon>Pterygota</taxon>
        <taxon>Neoptera</taxon>
        <taxon>Paraneoptera</taxon>
        <taxon>Psocodea</taxon>
        <taxon>Troctomorpha</taxon>
        <taxon>Phthiraptera</taxon>
        <taxon>Amblycera</taxon>
        <taxon>Menoponidae</taxon>
        <taxon>Menopon</taxon>
    </lineage>
</organism>
<keyword evidence="4" id="KW-0138">CF(0)</keyword>
<dbReference type="EMBL" id="JARGDH010000005">
    <property type="protein sequence ID" value="KAL0267133.1"/>
    <property type="molecule type" value="Genomic_DNA"/>
</dbReference>
<reference evidence="10" key="1">
    <citation type="journal article" date="2024" name="Gigascience">
        <title>Chromosome-level genome of the poultry shaft louse Menopon gallinae provides insight into the host-switching and adaptive evolution of parasitic lice.</title>
        <authorList>
            <person name="Xu Y."/>
            <person name="Ma L."/>
            <person name="Liu S."/>
            <person name="Liang Y."/>
            <person name="Liu Q."/>
            <person name="He Z."/>
            <person name="Tian L."/>
            <person name="Duan Y."/>
            <person name="Cai W."/>
            <person name="Li H."/>
            <person name="Song F."/>
        </authorList>
    </citation>
    <scope>NUCLEOTIDE SEQUENCE</scope>
    <source>
        <strain evidence="10">Cailab_2023a</strain>
    </source>
</reference>
<keyword evidence="3" id="KW-0813">Transport</keyword>
<protein>
    <recommendedName>
        <fullName evidence="11">ATP synthase subunit</fullName>
    </recommendedName>
</protein>
<evidence type="ECO:0000256" key="7">
    <source>
        <dbReference type="ARBA" id="ARBA00023128"/>
    </source>
</evidence>
<keyword evidence="8" id="KW-0472">Membrane</keyword>
<evidence type="ECO:0000256" key="2">
    <source>
        <dbReference type="ARBA" id="ARBA00005699"/>
    </source>
</evidence>
<dbReference type="Pfam" id="PF04718">
    <property type="entry name" value="ATP-synt_G"/>
    <property type="match status" value="1"/>
</dbReference>
<evidence type="ECO:0000256" key="1">
    <source>
        <dbReference type="ARBA" id="ARBA00004325"/>
    </source>
</evidence>
<evidence type="ECO:0000256" key="5">
    <source>
        <dbReference type="ARBA" id="ARBA00022781"/>
    </source>
</evidence>
<evidence type="ECO:0000256" key="6">
    <source>
        <dbReference type="ARBA" id="ARBA00023065"/>
    </source>
</evidence>
<keyword evidence="5" id="KW-0375">Hydrogen ion transport</keyword>
<evidence type="ECO:0000256" key="3">
    <source>
        <dbReference type="ARBA" id="ARBA00022448"/>
    </source>
</evidence>
<evidence type="ECO:0000256" key="4">
    <source>
        <dbReference type="ARBA" id="ARBA00022547"/>
    </source>
</evidence>
<keyword evidence="9" id="KW-0066">ATP synthesis</keyword>
<dbReference type="AlphaFoldDB" id="A0AAW2HC04"/>
<evidence type="ECO:0000256" key="9">
    <source>
        <dbReference type="ARBA" id="ARBA00023310"/>
    </source>
</evidence>
<dbReference type="InterPro" id="IPR006808">
    <property type="entry name" value="ATP_synth_F0_gsu_mt"/>
</dbReference>
<dbReference type="PANTHER" id="PTHR12386">
    <property type="entry name" value="ATP SYNTHASE SUBUNIT"/>
    <property type="match status" value="1"/>
</dbReference>
<accession>A0AAW2HC04</accession>
<sequence>MSIKLRMLNDISKLPQKAGPMLSKFWYYARVELTPPKFTDIVEIKNGFFRLREGYKTGSWKDITVKQAWLNILVAAEVGSWFYIGECIGKGSLIGYHV</sequence>
<comment type="caution">
    <text evidence="10">The sequence shown here is derived from an EMBL/GenBank/DDBJ whole genome shotgun (WGS) entry which is preliminary data.</text>
</comment>
<comment type="similarity">
    <text evidence="2">Belongs to the ATPase g subunit family.</text>
</comment>
<comment type="subcellular location">
    <subcellularLocation>
        <location evidence="1">Mitochondrion membrane</location>
    </subcellularLocation>
</comment>
<evidence type="ECO:0008006" key="11">
    <source>
        <dbReference type="Google" id="ProtNLM"/>
    </source>
</evidence>
<keyword evidence="7" id="KW-0496">Mitochondrion</keyword>
<name>A0AAW2HC04_9NEOP</name>